<evidence type="ECO:0000256" key="1">
    <source>
        <dbReference type="ARBA" id="ARBA00001933"/>
    </source>
</evidence>
<organism evidence="12 13">
    <name type="scientific">Streptomonospora litoralis</name>
    <dbReference type="NCBI Taxonomy" id="2498135"/>
    <lineage>
        <taxon>Bacteria</taxon>
        <taxon>Bacillati</taxon>
        <taxon>Actinomycetota</taxon>
        <taxon>Actinomycetes</taxon>
        <taxon>Streptosporangiales</taxon>
        <taxon>Nocardiopsidaceae</taxon>
        <taxon>Streptomonospora</taxon>
    </lineage>
</organism>
<evidence type="ECO:0000313" key="12">
    <source>
        <dbReference type="EMBL" id="QBI53928.1"/>
    </source>
</evidence>
<keyword evidence="8 9" id="KW-0368">Histidine biosynthesis</keyword>
<evidence type="ECO:0000259" key="11">
    <source>
        <dbReference type="Pfam" id="PF00155"/>
    </source>
</evidence>
<dbReference type="Gene3D" id="3.40.640.10">
    <property type="entry name" value="Type I PLP-dependent aspartate aminotransferase-like (Major domain)"/>
    <property type="match status" value="1"/>
</dbReference>
<evidence type="ECO:0000313" key="13">
    <source>
        <dbReference type="Proteomes" id="UP000292235"/>
    </source>
</evidence>
<dbReference type="GO" id="GO:0030170">
    <property type="term" value="F:pyridoxal phosphate binding"/>
    <property type="evidence" value="ECO:0007669"/>
    <property type="project" value="InterPro"/>
</dbReference>
<name>A0A4P6Q076_9ACTN</name>
<feature type="modified residue" description="N6-(pyridoxal phosphate)lysine" evidence="9">
    <location>
        <position position="245"/>
    </location>
</feature>
<dbReference type="SUPFAM" id="SSF53383">
    <property type="entry name" value="PLP-dependent transferases"/>
    <property type="match status" value="1"/>
</dbReference>
<dbReference type="GO" id="GO:0000105">
    <property type="term" value="P:L-histidine biosynthetic process"/>
    <property type="evidence" value="ECO:0007669"/>
    <property type="project" value="UniProtKB-UniRule"/>
</dbReference>
<feature type="region of interest" description="Disordered" evidence="10">
    <location>
        <begin position="1"/>
        <end position="39"/>
    </location>
</feature>
<protein>
    <recommendedName>
        <fullName evidence="9">Histidinol-phosphate aminotransferase</fullName>
        <ecNumber evidence="9">2.6.1.9</ecNumber>
    </recommendedName>
    <alternativeName>
        <fullName evidence="9">Imidazole acetol-phosphate transaminase</fullName>
    </alternativeName>
</protein>
<dbReference type="HAMAP" id="MF_01023">
    <property type="entry name" value="HisC_aminotrans_2"/>
    <property type="match status" value="1"/>
</dbReference>
<sequence>MSEANGTAPGGGSDEESQAAEPITLEDLPLRDDLRGRAPYGAPQLEVPVALNTNENPYPPSAALAAALARNVEEAAAGLNRYPDRDATRLRADLAGYLGHGLDGRRVWAANGSNEILQQILQAFGGPGRTAMGFEPSYSMHPVISRVTCTEWTPVERSGGDFDIDPRTAVQAVRRNRPDVVFLTSPNNPTGTALPLETVAAVAEAAPGMVVVDEAYAEFRREGTPSALTLLEDHPRLIVSRTMSKAFALAGARVGYLAAHPAVIDALQLVRLPYHLSAVTQVVAATALEFADELLGQVKQLRQERDALVEWLRANGFAVAASDANFVLFGDFGDRSAIWRGLLERGILVREVGPPHMLRVTVGTAAEMSRFREALLQVSAEHPA</sequence>
<dbReference type="PANTHER" id="PTHR42885:SF2">
    <property type="entry name" value="HISTIDINOL-PHOSPHATE AMINOTRANSFERASE"/>
    <property type="match status" value="1"/>
</dbReference>
<accession>A0A4P6Q076</accession>
<feature type="domain" description="Aminotransferase class I/classII large" evidence="11">
    <location>
        <begin position="49"/>
        <end position="375"/>
    </location>
</feature>
<dbReference type="CDD" id="cd00609">
    <property type="entry name" value="AAT_like"/>
    <property type="match status" value="1"/>
</dbReference>
<gene>
    <name evidence="9 12" type="primary">hisC</name>
    <name evidence="12" type="ORF">EKD16_10710</name>
</gene>
<dbReference type="NCBIfam" id="TIGR01141">
    <property type="entry name" value="hisC"/>
    <property type="match status" value="1"/>
</dbReference>
<evidence type="ECO:0000256" key="7">
    <source>
        <dbReference type="ARBA" id="ARBA00022898"/>
    </source>
</evidence>
<dbReference type="Gene3D" id="3.90.1150.10">
    <property type="entry name" value="Aspartate Aminotransferase, domain 1"/>
    <property type="match status" value="1"/>
</dbReference>
<evidence type="ECO:0000256" key="6">
    <source>
        <dbReference type="ARBA" id="ARBA00022679"/>
    </source>
</evidence>
<reference evidence="12 13" key="1">
    <citation type="submission" date="2019-02" db="EMBL/GenBank/DDBJ databases">
        <authorList>
            <person name="Khodamoradi S."/>
            <person name="Hahnke R.L."/>
            <person name="Kaempfer P."/>
            <person name="Schumann P."/>
            <person name="Rohde M."/>
            <person name="Steinert M."/>
            <person name="Luzhetskyy A."/>
            <person name="Wink J."/>
            <person name="Ruckert C."/>
        </authorList>
    </citation>
    <scope>NUCLEOTIDE SEQUENCE [LARGE SCALE GENOMIC DNA]</scope>
    <source>
        <strain evidence="12 13">M2</strain>
    </source>
</reference>
<dbReference type="Pfam" id="PF00155">
    <property type="entry name" value="Aminotran_1_2"/>
    <property type="match status" value="1"/>
</dbReference>
<dbReference type="InterPro" id="IPR005861">
    <property type="entry name" value="HisP_aminotrans"/>
</dbReference>
<keyword evidence="5 9" id="KW-0028">Amino-acid biosynthesis</keyword>
<comment type="catalytic activity">
    <reaction evidence="9">
        <text>L-histidinol phosphate + 2-oxoglutarate = 3-(imidazol-4-yl)-2-oxopropyl phosphate + L-glutamate</text>
        <dbReference type="Rhea" id="RHEA:23744"/>
        <dbReference type="ChEBI" id="CHEBI:16810"/>
        <dbReference type="ChEBI" id="CHEBI:29985"/>
        <dbReference type="ChEBI" id="CHEBI:57766"/>
        <dbReference type="ChEBI" id="CHEBI:57980"/>
        <dbReference type="EC" id="2.6.1.9"/>
    </reaction>
</comment>
<dbReference type="InterPro" id="IPR015422">
    <property type="entry name" value="PyrdxlP-dep_Trfase_small"/>
</dbReference>
<keyword evidence="13" id="KW-1185">Reference proteome</keyword>
<dbReference type="Proteomes" id="UP000292235">
    <property type="component" value="Chromosome"/>
</dbReference>
<proteinExistence type="inferred from homology"/>
<dbReference type="EC" id="2.6.1.9" evidence="9"/>
<dbReference type="KEGG" id="strr:EKD16_10710"/>
<dbReference type="InterPro" id="IPR015424">
    <property type="entry name" value="PyrdxlP-dep_Trfase"/>
</dbReference>
<comment type="pathway">
    <text evidence="9">Amino-acid biosynthesis; L-histidine biosynthesis; L-histidine from 5-phospho-alpha-D-ribose 1-diphosphate: step 7/9.</text>
</comment>
<keyword evidence="4 9" id="KW-0032">Aminotransferase</keyword>
<keyword evidence="7 9" id="KW-0663">Pyridoxal phosphate</keyword>
<dbReference type="PROSITE" id="PS00599">
    <property type="entry name" value="AA_TRANSFER_CLASS_2"/>
    <property type="match status" value="1"/>
</dbReference>
<dbReference type="UniPathway" id="UPA00031">
    <property type="reaction ID" value="UER00012"/>
</dbReference>
<evidence type="ECO:0000256" key="3">
    <source>
        <dbReference type="ARBA" id="ARBA00011738"/>
    </source>
</evidence>
<evidence type="ECO:0000256" key="2">
    <source>
        <dbReference type="ARBA" id="ARBA00007970"/>
    </source>
</evidence>
<evidence type="ECO:0000256" key="8">
    <source>
        <dbReference type="ARBA" id="ARBA00023102"/>
    </source>
</evidence>
<evidence type="ECO:0000256" key="10">
    <source>
        <dbReference type="SAM" id="MobiDB-lite"/>
    </source>
</evidence>
<dbReference type="InterPro" id="IPR015421">
    <property type="entry name" value="PyrdxlP-dep_Trfase_major"/>
</dbReference>
<comment type="cofactor">
    <cofactor evidence="1 9">
        <name>pyridoxal 5'-phosphate</name>
        <dbReference type="ChEBI" id="CHEBI:597326"/>
    </cofactor>
</comment>
<dbReference type="NCBIfam" id="NF002877">
    <property type="entry name" value="PRK03317.1"/>
    <property type="match status" value="1"/>
</dbReference>
<evidence type="ECO:0000256" key="5">
    <source>
        <dbReference type="ARBA" id="ARBA00022605"/>
    </source>
</evidence>
<dbReference type="GO" id="GO:0004400">
    <property type="term" value="F:histidinol-phosphate transaminase activity"/>
    <property type="evidence" value="ECO:0007669"/>
    <property type="project" value="UniProtKB-UniRule"/>
</dbReference>
<comment type="subunit">
    <text evidence="3 9">Homodimer.</text>
</comment>
<dbReference type="InterPro" id="IPR004839">
    <property type="entry name" value="Aminotransferase_I/II_large"/>
</dbReference>
<keyword evidence="6 9" id="KW-0808">Transferase</keyword>
<comment type="similarity">
    <text evidence="2 9">Belongs to the class-II pyridoxal-phosphate-dependent aminotransferase family. Histidinol-phosphate aminotransferase subfamily.</text>
</comment>
<evidence type="ECO:0000256" key="9">
    <source>
        <dbReference type="HAMAP-Rule" id="MF_01023"/>
    </source>
</evidence>
<dbReference type="InterPro" id="IPR001917">
    <property type="entry name" value="Aminotrans_II_pyridoxalP_BS"/>
</dbReference>
<evidence type="ECO:0000256" key="4">
    <source>
        <dbReference type="ARBA" id="ARBA00022576"/>
    </source>
</evidence>
<dbReference type="EMBL" id="CP036455">
    <property type="protein sequence ID" value="QBI53928.1"/>
    <property type="molecule type" value="Genomic_DNA"/>
</dbReference>
<dbReference type="PANTHER" id="PTHR42885">
    <property type="entry name" value="HISTIDINOL-PHOSPHATE AMINOTRANSFERASE-RELATED"/>
    <property type="match status" value="1"/>
</dbReference>
<dbReference type="AlphaFoldDB" id="A0A4P6Q076"/>